<comment type="similarity">
    <text evidence="2">Belongs to the 5'-nucleotidase family.</text>
</comment>
<reference evidence="6 8" key="2">
    <citation type="submission" date="2019-04" db="EMBL/GenBank/DDBJ databases">
        <title>Draft genome sequence data and analysis of a Fermenting Bacterium, Geotoga petraea strain HO-Geo1, isolated from heavy-oil petroleum reservoir in Russia.</title>
        <authorList>
            <person name="Grouzdev D.S."/>
            <person name="Semenova E.M."/>
            <person name="Sokolova D.S."/>
            <person name="Tourova T.P."/>
            <person name="Poltaraus A.B."/>
            <person name="Nazina T.N."/>
        </authorList>
    </citation>
    <scope>NUCLEOTIDE SEQUENCE [LARGE SCALE GENOMIC DNA]</scope>
    <source>
        <strain evidence="6 8">HO-Geo1</strain>
    </source>
</reference>
<protein>
    <submittedName>
        <fullName evidence="5">5'-nucleotidase / UDP-sugar diphosphatase</fullName>
    </submittedName>
    <submittedName>
        <fullName evidence="6">Bifunctional UDP-sugar hydrolase/5'-nucleotidase</fullName>
    </submittedName>
</protein>
<dbReference type="Gene3D" id="3.90.780.10">
    <property type="entry name" value="5'-Nucleotidase, C-terminal domain"/>
    <property type="match status" value="1"/>
</dbReference>
<dbReference type="EMBL" id="FMYV01000004">
    <property type="protein sequence ID" value="SDC48444.1"/>
    <property type="molecule type" value="Genomic_DNA"/>
</dbReference>
<dbReference type="SUPFAM" id="SSF55816">
    <property type="entry name" value="5'-nucleotidase (syn. UDP-sugar hydrolase), C-terminal domain"/>
    <property type="match status" value="1"/>
</dbReference>
<evidence type="ECO:0000313" key="7">
    <source>
        <dbReference type="Proteomes" id="UP000199322"/>
    </source>
</evidence>
<organism evidence="5 7">
    <name type="scientific">Geotoga petraea</name>
    <dbReference type="NCBI Taxonomy" id="28234"/>
    <lineage>
        <taxon>Bacteria</taxon>
        <taxon>Thermotogati</taxon>
        <taxon>Thermotogota</taxon>
        <taxon>Thermotogae</taxon>
        <taxon>Petrotogales</taxon>
        <taxon>Petrotogaceae</taxon>
        <taxon>Geotoga</taxon>
    </lineage>
</organism>
<dbReference type="InterPro" id="IPR029052">
    <property type="entry name" value="Metallo-depent_PP-like"/>
</dbReference>
<gene>
    <name evidence="6" type="ORF">E4650_07380</name>
    <name evidence="5" type="ORF">SAMN04488588_1186</name>
</gene>
<dbReference type="Proteomes" id="UP000297288">
    <property type="component" value="Unassembled WGS sequence"/>
</dbReference>
<dbReference type="GO" id="GO:0009166">
    <property type="term" value="P:nucleotide catabolic process"/>
    <property type="evidence" value="ECO:0007669"/>
    <property type="project" value="InterPro"/>
</dbReference>
<dbReference type="InterPro" id="IPR008334">
    <property type="entry name" value="5'-Nucleotdase_C"/>
</dbReference>
<evidence type="ECO:0000259" key="3">
    <source>
        <dbReference type="Pfam" id="PF00149"/>
    </source>
</evidence>
<keyword evidence="1" id="KW-0732">Signal</keyword>
<dbReference type="Pfam" id="PF02872">
    <property type="entry name" value="5_nucleotid_C"/>
    <property type="match status" value="1"/>
</dbReference>
<dbReference type="PANTHER" id="PTHR11575:SF24">
    <property type="entry name" value="5'-NUCLEOTIDASE"/>
    <property type="match status" value="1"/>
</dbReference>
<keyword evidence="2 6" id="KW-0378">Hydrolase</keyword>
<dbReference type="SUPFAM" id="SSF56300">
    <property type="entry name" value="Metallo-dependent phosphatases"/>
    <property type="match status" value="1"/>
</dbReference>
<evidence type="ECO:0000313" key="8">
    <source>
        <dbReference type="Proteomes" id="UP000297288"/>
    </source>
</evidence>
<dbReference type="AlphaFoldDB" id="A0A1G6LZH3"/>
<feature type="domain" description="Calcineurin-like phosphoesterase" evidence="3">
    <location>
        <begin position="25"/>
        <end position="243"/>
    </location>
</feature>
<dbReference type="EMBL" id="SRME01000004">
    <property type="protein sequence ID" value="TGG87559.1"/>
    <property type="molecule type" value="Genomic_DNA"/>
</dbReference>
<dbReference type="GO" id="GO:0008253">
    <property type="term" value="F:5'-nucleotidase activity"/>
    <property type="evidence" value="ECO:0007669"/>
    <property type="project" value="TreeGrafter"/>
</dbReference>
<proteinExistence type="inferred from homology"/>
<evidence type="ECO:0000313" key="5">
    <source>
        <dbReference type="EMBL" id="SDC48444.1"/>
    </source>
</evidence>
<dbReference type="GO" id="GO:0000166">
    <property type="term" value="F:nucleotide binding"/>
    <property type="evidence" value="ECO:0007669"/>
    <property type="project" value="UniProtKB-KW"/>
</dbReference>
<dbReference type="InterPro" id="IPR004843">
    <property type="entry name" value="Calcineurin-like_PHP"/>
</dbReference>
<dbReference type="InterPro" id="IPR006179">
    <property type="entry name" value="5_nucleotidase/apyrase"/>
</dbReference>
<dbReference type="PRINTS" id="PR01607">
    <property type="entry name" value="APYRASEFAMLY"/>
</dbReference>
<dbReference type="OrthoDB" id="9800780at2"/>
<evidence type="ECO:0000259" key="4">
    <source>
        <dbReference type="Pfam" id="PF02872"/>
    </source>
</evidence>
<sequence>MKKYLGMLLGLLFIISVFAVPQHLVIFHVNDTHGHVWPFDDGATGGFSRIATVINEARAEVESEGGDVLFLHAGDVNTGVPESDLLDAVPDFATLHYMGADAMALGNHEFDIDLDTLKMQARVAGFPFLSANFVDRNLFPVFKPYVVKDMGGYSVGILGLTTEQTNVLEPLYLGNNSVESAYYAVKEYMPELEEKSDIQIVLGHLGYYEEGQEPQLPVGYTTSNEVAEGFSNVEVFIDGHTHTLFEEAKVINSTILSSSGDLGKYLGRIDLWIENGRIVDWESKQIKIDDTIEEDPFIKMVADTYKEMGSEELDKPVGYTEVRLNGERADVRSGETNLGHLITDALLWKTNAEVALQNGGGIRASISEGEISYRDVLTVLPFGNTAYTVKLKGSDLKKVADYAATIPDGQGSKLHVAGMTFKVEDGKATNIKVNGVPLVMDKTYSVVTNNYMASGGDGYEMLAGKNGYDTGFVVADVVAEYLEHLGTIEEYQKAKRIIGY</sequence>
<evidence type="ECO:0000256" key="2">
    <source>
        <dbReference type="RuleBase" id="RU362119"/>
    </source>
</evidence>
<keyword evidence="7" id="KW-1185">Reference proteome</keyword>
<dbReference type="GO" id="GO:0008768">
    <property type="term" value="F:UDP-sugar diphosphatase activity"/>
    <property type="evidence" value="ECO:0007669"/>
    <property type="project" value="TreeGrafter"/>
</dbReference>
<dbReference type="Proteomes" id="UP000199322">
    <property type="component" value="Unassembled WGS sequence"/>
</dbReference>
<dbReference type="Gene3D" id="3.60.21.10">
    <property type="match status" value="1"/>
</dbReference>
<dbReference type="PANTHER" id="PTHR11575">
    <property type="entry name" value="5'-NUCLEOTIDASE-RELATED"/>
    <property type="match status" value="1"/>
</dbReference>
<dbReference type="GO" id="GO:0030288">
    <property type="term" value="C:outer membrane-bounded periplasmic space"/>
    <property type="evidence" value="ECO:0007669"/>
    <property type="project" value="TreeGrafter"/>
</dbReference>
<keyword evidence="2" id="KW-0547">Nucleotide-binding</keyword>
<feature type="domain" description="5'-Nucleotidase C-terminal" evidence="4">
    <location>
        <begin position="317"/>
        <end position="463"/>
    </location>
</feature>
<dbReference type="RefSeq" id="WP_091403598.1">
    <property type="nucleotide sequence ID" value="NZ_FMYV01000004.1"/>
</dbReference>
<dbReference type="Pfam" id="PF00149">
    <property type="entry name" value="Metallophos"/>
    <property type="match status" value="1"/>
</dbReference>
<dbReference type="InterPro" id="IPR036907">
    <property type="entry name" value="5'-Nucleotdase_C_sf"/>
</dbReference>
<evidence type="ECO:0000313" key="6">
    <source>
        <dbReference type="EMBL" id="TGG87559.1"/>
    </source>
</evidence>
<reference evidence="5 7" key="1">
    <citation type="submission" date="2016-10" db="EMBL/GenBank/DDBJ databases">
        <authorList>
            <person name="de Groot N.N."/>
        </authorList>
    </citation>
    <scope>NUCLEOTIDE SEQUENCE [LARGE SCALE GENOMIC DNA]</scope>
    <source>
        <strain evidence="5 7">WG14</strain>
    </source>
</reference>
<name>A0A1G6LZH3_9BACT</name>
<accession>A0A1G6LZH3</accession>
<dbReference type="STRING" id="28234.SAMN04488588_1186"/>
<evidence type="ECO:0000256" key="1">
    <source>
        <dbReference type="ARBA" id="ARBA00022729"/>
    </source>
</evidence>